<accession>A0A6B1F5X1</accession>
<gene>
    <name evidence="2" type="ORF">F4162_05095</name>
</gene>
<comment type="caution">
    <text evidence="2">The sequence shown here is derived from an EMBL/GenBank/DDBJ whole genome shotgun (WGS) entry which is preliminary data.</text>
</comment>
<organism evidence="2">
    <name type="scientific">Synechococcus sp. SB0676_bin_10</name>
    <dbReference type="NCBI Taxonomy" id="2604869"/>
    <lineage>
        <taxon>Bacteria</taxon>
        <taxon>Bacillati</taxon>
        <taxon>Cyanobacteriota</taxon>
        <taxon>Cyanophyceae</taxon>
        <taxon>Synechococcales</taxon>
        <taxon>Synechococcaceae</taxon>
        <taxon>Synechococcus</taxon>
    </lineage>
</organism>
<feature type="region of interest" description="Disordered" evidence="1">
    <location>
        <begin position="188"/>
        <end position="213"/>
    </location>
</feature>
<protein>
    <submittedName>
        <fullName evidence="2">Uncharacterized protein</fullName>
    </submittedName>
</protein>
<feature type="compositionally biased region" description="Polar residues" evidence="1">
    <location>
        <begin position="199"/>
        <end position="213"/>
    </location>
</feature>
<reference evidence="2" key="1">
    <citation type="submission" date="2019-09" db="EMBL/GenBank/DDBJ databases">
        <title>Characterisation of the sponge microbiome using genome-centric metagenomics.</title>
        <authorList>
            <person name="Engelberts J.P."/>
            <person name="Robbins S.J."/>
            <person name="De Goeij J.M."/>
            <person name="Aranda M."/>
            <person name="Bell S.C."/>
            <person name="Webster N.S."/>
        </authorList>
    </citation>
    <scope>NUCLEOTIDE SEQUENCE</scope>
    <source>
        <strain evidence="2">SB0676_bin_10</strain>
    </source>
</reference>
<evidence type="ECO:0000256" key="1">
    <source>
        <dbReference type="SAM" id="MobiDB-lite"/>
    </source>
</evidence>
<dbReference type="EMBL" id="VYDO01000167">
    <property type="protein sequence ID" value="MYG38361.1"/>
    <property type="molecule type" value="Genomic_DNA"/>
</dbReference>
<name>A0A6B1F5X1_9SYNE</name>
<proteinExistence type="predicted"/>
<evidence type="ECO:0000313" key="2">
    <source>
        <dbReference type="EMBL" id="MYG38361.1"/>
    </source>
</evidence>
<sequence length="213" mass="23084">MVHPLRGVDPQAVAEGVTTVLGGRPPFRPEANADPFQVLAQWASEWASDTPGAPSPAHGSWLLLTTELAAHHGPGADWCAALAAFRRPLLLVADPQAAWEGQARAHGAMARQGGIPLLGVVSHGEPRAHHFAPALELGLPWLGCLPAGGASTAQARQEQLWRLREQLWFRWWQLCRTEQVMAMPMPMPAREPHREKRGSASSTKYNTTAGVSR</sequence>
<dbReference type="AlphaFoldDB" id="A0A6B1F5X1"/>